<feature type="compositionally biased region" description="Low complexity" evidence="2">
    <location>
        <begin position="172"/>
        <end position="186"/>
    </location>
</feature>
<gene>
    <name evidence="3" type="ORF">MKZ38_004736</name>
</gene>
<proteinExistence type="predicted"/>
<organism evidence="3 4">
    <name type="scientific">Zalerion maritima</name>
    <dbReference type="NCBI Taxonomy" id="339359"/>
    <lineage>
        <taxon>Eukaryota</taxon>
        <taxon>Fungi</taxon>
        <taxon>Dikarya</taxon>
        <taxon>Ascomycota</taxon>
        <taxon>Pezizomycotina</taxon>
        <taxon>Sordariomycetes</taxon>
        <taxon>Lulworthiomycetidae</taxon>
        <taxon>Lulworthiales</taxon>
        <taxon>Lulworthiaceae</taxon>
        <taxon>Zalerion</taxon>
    </lineage>
</organism>
<evidence type="ECO:0000313" key="4">
    <source>
        <dbReference type="Proteomes" id="UP001201980"/>
    </source>
</evidence>
<feature type="region of interest" description="Disordered" evidence="2">
    <location>
        <begin position="1"/>
        <end position="40"/>
    </location>
</feature>
<feature type="compositionally biased region" description="Basic and acidic residues" evidence="2">
    <location>
        <begin position="8"/>
        <end position="40"/>
    </location>
</feature>
<accession>A0AAD5WUY9</accession>
<keyword evidence="1" id="KW-0175">Coiled coil</keyword>
<reference evidence="3" key="1">
    <citation type="submission" date="2022-07" db="EMBL/GenBank/DDBJ databases">
        <title>Draft genome sequence of Zalerion maritima ATCC 34329, a (micro)plastics degrading marine fungus.</title>
        <authorList>
            <person name="Paco A."/>
            <person name="Goncalves M.F.M."/>
            <person name="Rocha-Santos T.A.P."/>
            <person name="Alves A."/>
        </authorList>
    </citation>
    <scope>NUCLEOTIDE SEQUENCE</scope>
    <source>
        <strain evidence="3">ATCC 34329</strain>
    </source>
</reference>
<evidence type="ECO:0000256" key="2">
    <source>
        <dbReference type="SAM" id="MobiDB-lite"/>
    </source>
</evidence>
<feature type="compositionally biased region" description="Gly residues" evidence="2">
    <location>
        <begin position="158"/>
        <end position="171"/>
    </location>
</feature>
<comment type="caution">
    <text evidence="3">The sequence shown here is derived from an EMBL/GenBank/DDBJ whole genome shotgun (WGS) entry which is preliminary data.</text>
</comment>
<feature type="compositionally biased region" description="Low complexity" evidence="2">
    <location>
        <begin position="143"/>
        <end position="157"/>
    </location>
</feature>
<dbReference type="EMBL" id="JAKWBI020000027">
    <property type="protein sequence ID" value="KAJ2905661.1"/>
    <property type="molecule type" value="Genomic_DNA"/>
</dbReference>
<name>A0AAD5WUY9_9PEZI</name>
<dbReference type="Proteomes" id="UP001201980">
    <property type="component" value="Unassembled WGS sequence"/>
</dbReference>
<evidence type="ECO:0000256" key="1">
    <source>
        <dbReference type="SAM" id="Coils"/>
    </source>
</evidence>
<feature type="coiled-coil region" evidence="1">
    <location>
        <begin position="374"/>
        <end position="401"/>
    </location>
</feature>
<protein>
    <submittedName>
        <fullName evidence="3">Uncharacterized protein</fullName>
    </submittedName>
</protein>
<feature type="region of interest" description="Disordered" evidence="2">
    <location>
        <begin position="135"/>
        <end position="235"/>
    </location>
</feature>
<sequence length="501" mass="54695">MSAQASVKDGRKKTSVDAEGKKVYSDNTNTERARGRREKLSQYDKFLEQAKGSDVKAITRQFHQLRDSPEYRNSSEDEKKAMLKKCQDDFLGKRKEEGRDTQSKVTAWCKSQGRLPNIVADVQVNIEKWVRNNPVNREEERAGSASSNGSSVLSAPGNEGGGNGDVGGNAGNAGNAGNVSAARTGGARTGDAEAARTSLVEEYRRSRAPSPDATVSRLYSAHQNPHAWQEPPSGQLRTSIGHISPLTSRSAHTMSNFPPATQNTKVVDEEAYATSQRHLLHSVRSSNTNGISDSHPMGGTHTYGLHTPGNPRRGFFGASHVPLGGFNNRFQLHTPEVPTMHHRRPAMDNRRPTMAASRPAHPSAGLPEFQAKPYQSQETRIKDLEDALEATREVINSILSTTGQGVQLSRESRQVGEKCQRAEEGVAALGARVEGLGAAHEDLINTIVKPIMDKNHDHDVAINKIASGIKEIAREMRSNGDTADRLERILLDVRECLGNDR</sequence>
<keyword evidence="4" id="KW-1185">Reference proteome</keyword>
<feature type="compositionally biased region" description="Basic and acidic residues" evidence="2">
    <location>
        <begin position="190"/>
        <end position="205"/>
    </location>
</feature>
<dbReference type="AlphaFoldDB" id="A0AAD5WUY9"/>
<evidence type="ECO:0000313" key="3">
    <source>
        <dbReference type="EMBL" id="KAJ2905661.1"/>
    </source>
</evidence>